<reference evidence="6 7" key="1">
    <citation type="journal article" date="2016" name="Nat. Commun.">
        <title>Thousands of microbial genomes shed light on interconnected biogeochemical processes in an aquifer system.</title>
        <authorList>
            <person name="Anantharaman K."/>
            <person name="Brown C.T."/>
            <person name="Hug L.A."/>
            <person name="Sharon I."/>
            <person name="Castelle C.J."/>
            <person name="Probst A.J."/>
            <person name="Thomas B.C."/>
            <person name="Singh A."/>
            <person name="Wilkins M.J."/>
            <person name="Karaoz U."/>
            <person name="Brodie E.L."/>
            <person name="Williams K.H."/>
            <person name="Hubbard S.S."/>
            <person name="Banfield J.F."/>
        </authorList>
    </citation>
    <scope>NUCLEOTIDE SEQUENCE [LARGE SCALE GENOMIC DNA]</scope>
</reference>
<dbReference type="SMART" id="SM00448">
    <property type="entry name" value="REC"/>
    <property type="match status" value="1"/>
</dbReference>
<dbReference type="GO" id="GO:0006355">
    <property type="term" value="P:regulation of DNA-templated transcription"/>
    <property type="evidence" value="ECO:0007669"/>
    <property type="project" value="InterPro"/>
</dbReference>
<dbReference type="EMBL" id="MEUG01000001">
    <property type="protein sequence ID" value="OGC28575.1"/>
    <property type="molecule type" value="Genomic_DNA"/>
</dbReference>
<evidence type="ECO:0000256" key="2">
    <source>
        <dbReference type="ARBA" id="ARBA00022840"/>
    </source>
</evidence>
<feature type="domain" description="Response regulatory" evidence="5">
    <location>
        <begin position="1"/>
        <end position="118"/>
    </location>
</feature>
<evidence type="ECO:0000259" key="4">
    <source>
        <dbReference type="PROSITE" id="PS50045"/>
    </source>
</evidence>
<name>A0A1F4T779_UNCSA</name>
<dbReference type="Gene3D" id="1.10.8.60">
    <property type="match status" value="1"/>
</dbReference>
<dbReference type="InterPro" id="IPR058031">
    <property type="entry name" value="AAA_lid_NorR"/>
</dbReference>
<dbReference type="Gene3D" id="3.40.50.300">
    <property type="entry name" value="P-loop containing nucleotide triphosphate hydrolases"/>
    <property type="match status" value="1"/>
</dbReference>
<dbReference type="InterPro" id="IPR001789">
    <property type="entry name" value="Sig_transdc_resp-reg_receiver"/>
</dbReference>
<dbReference type="AlphaFoldDB" id="A0A1F4T779"/>
<feature type="domain" description="Sigma-54 factor interaction" evidence="4">
    <location>
        <begin position="143"/>
        <end position="340"/>
    </location>
</feature>
<dbReference type="SUPFAM" id="SSF52172">
    <property type="entry name" value="CheY-like"/>
    <property type="match status" value="1"/>
</dbReference>
<evidence type="ECO:0000259" key="5">
    <source>
        <dbReference type="PROSITE" id="PS50110"/>
    </source>
</evidence>
<proteinExistence type="predicted"/>
<accession>A0A1F4T779</accession>
<dbReference type="Pfam" id="PF00072">
    <property type="entry name" value="Response_reg"/>
    <property type="match status" value="1"/>
</dbReference>
<dbReference type="GO" id="GO:0005524">
    <property type="term" value="F:ATP binding"/>
    <property type="evidence" value="ECO:0007669"/>
    <property type="project" value="UniProtKB-KW"/>
</dbReference>
<dbReference type="InterPro" id="IPR011006">
    <property type="entry name" value="CheY-like_superfamily"/>
</dbReference>
<keyword evidence="2" id="KW-0067">ATP-binding</keyword>
<gene>
    <name evidence="6" type="ORF">A3K49_06410</name>
</gene>
<dbReference type="InterPro" id="IPR002078">
    <property type="entry name" value="Sigma_54_int"/>
</dbReference>
<dbReference type="Proteomes" id="UP000178602">
    <property type="component" value="Unassembled WGS sequence"/>
</dbReference>
<protein>
    <recommendedName>
        <fullName evidence="8">Response regulatory domain-containing protein</fullName>
    </recommendedName>
</protein>
<feature type="modified residue" description="4-aspartylphosphate" evidence="3">
    <location>
        <position position="53"/>
    </location>
</feature>
<keyword evidence="1" id="KW-0547">Nucleotide-binding</keyword>
<evidence type="ECO:0000313" key="6">
    <source>
        <dbReference type="EMBL" id="OGC28575.1"/>
    </source>
</evidence>
<dbReference type="PROSITE" id="PS50110">
    <property type="entry name" value="RESPONSE_REGULATORY"/>
    <property type="match status" value="1"/>
</dbReference>
<evidence type="ECO:0000313" key="7">
    <source>
        <dbReference type="Proteomes" id="UP000178602"/>
    </source>
</evidence>
<evidence type="ECO:0008006" key="8">
    <source>
        <dbReference type="Google" id="ProtNLM"/>
    </source>
</evidence>
<evidence type="ECO:0000256" key="1">
    <source>
        <dbReference type="ARBA" id="ARBA00022741"/>
    </source>
</evidence>
<organism evidence="6 7">
    <name type="scientific">candidate division WOR-1 bacterium RIFOXYC12_FULL_54_18</name>
    <dbReference type="NCBI Taxonomy" id="1802584"/>
    <lineage>
        <taxon>Bacteria</taxon>
        <taxon>Bacillati</taxon>
        <taxon>Saganbacteria</taxon>
    </lineage>
</organism>
<sequence>MLNKTAIVLFSDDHELPPIVREAMREWDVQLAPDLETARELVRLQPAALVILDNDLKAIDGLTAFRQLRLVAPDLKVLMLSSANDIPLAVSAAKLGVADFLKKTFALSQLKEAIERLSGGISKPFVSLRTDWGKGEGLKKLYAEIQTLSSNNIILFGETGIDIGPVAELIHQNGRQRSRRFERIDLASFKRENLEAYFWTSVQELLAAPTAAALQDEDERCGTLYLENFDRLDQGFKSSILEFFRKRKESLDQSTVIVIGTEAQELLAAQSAGYTKLVIPALRERKGDFPFILAAYLQRLAVACDKNILGISSEAISFLAAYDFPGNYRELEALVEKAVLNCRGEVVSLADISVDYETYKEIFLKKARFEGLVSLDEVRRAFEAGLFNFLALKNGDDLGGLARYFDLPRTAVADRMNELAGNSLN</sequence>
<dbReference type="Pfam" id="PF25601">
    <property type="entry name" value="AAA_lid_14"/>
    <property type="match status" value="1"/>
</dbReference>
<dbReference type="Pfam" id="PF00158">
    <property type="entry name" value="Sigma54_activat"/>
    <property type="match status" value="1"/>
</dbReference>
<dbReference type="PANTHER" id="PTHR32071">
    <property type="entry name" value="TRANSCRIPTIONAL REGULATORY PROTEIN"/>
    <property type="match status" value="1"/>
</dbReference>
<dbReference type="SUPFAM" id="SSF52540">
    <property type="entry name" value="P-loop containing nucleoside triphosphate hydrolases"/>
    <property type="match status" value="1"/>
</dbReference>
<dbReference type="Gene3D" id="3.40.50.2300">
    <property type="match status" value="1"/>
</dbReference>
<dbReference type="InterPro" id="IPR027417">
    <property type="entry name" value="P-loop_NTPase"/>
</dbReference>
<evidence type="ECO:0000256" key="3">
    <source>
        <dbReference type="PROSITE-ProRule" id="PRU00169"/>
    </source>
</evidence>
<keyword evidence="3" id="KW-0597">Phosphoprotein</keyword>
<dbReference type="GO" id="GO:0000160">
    <property type="term" value="P:phosphorelay signal transduction system"/>
    <property type="evidence" value="ECO:0007669"/>
    <property type="project" value="InterPro"/>
</dbReference>
<dbReference type="PROSITE" id="PS50045">
    <property type="entry name" value="SIGMA54_INTERACT_4"/>
    <property type="match status" value="1"/>
</dbReference>
<comment type="caution">
    <text evidence="6">The sequence shown here is derived from an EMBL/GenBank/DDBJ whole genome shotgun (WGS) entry which is preliminary data.</text>
</comment>